<gene>
    <name evidence="1" type="ORF">TNCT_681151</name>
</gene>
<dbReference type="EMBL" id="BMAO01000548">
    <property type="protein sequence ID" value="GFQ67585.1"/>
    <property type="molecule type" value="Genomic_DNA"/>
</dbReference>
<evidence type="ECO:0000313" key="2">
    <source>
        <dbReference type="Proteomes" id="UP000887116"/>
    </source>
</evidence>
<name>A0A8X6F0E6_TRICU</name>
<dbReference type="Proteomes" id="UP000887116">
    <property type="component" value="Unassembled WGS sequence"/>
</dbReference>
<reference evidence="1" key="1">
    <citation type="submission" date="2020-07" db="EMBL/GenBank/DDBJ databases">
        <title>Multicomponent nature underlies the extraordinary mechanical properties of spider dragline silk.</title>
        <authorList>
            <person name="Kono N."/>
            <person name="Nakamura H."/>
            <person name="Mori M."/>
            <person name="Yoshida Y."/>
            <person name="Ohtoshi R."/>
            <person name="Malay A.D."/>
            <person name="Moran D.A.P."/>
            <person name="Tomita M."/>
            <person name="Numata K."/>
            <person name="Arakawa K."/>
        </authorList>
    </citation>
    <scope>NUCLEOTIDE SEQUENCE</scope>
</reference>
<accession>A0A8X6F0E6</accession>
<keyword evidence="2" id="KW-1185">Reference proteome</keyword>
<organism evidence="1 2">
    <name type="scientific">Trichonephila clavata</name>
    <name type="common">Joro spider</name>
    <name type="synonym">Nephila clavata</name>
    <dbReference type="NCBI Taxonomy" id="2740835"/>
    <lineage>
        <taxon>Eukaryota</taxon>
        <taxon>Metazoa</taxon>
        <taxon>Ecdysozoa</taxon>
        <taxon>Arthropoda</taxon>
        <taxon>Chelicerata</taxon>
        <taxon>Arachnida</taxon>
        <taxon>Araneae</taxon>
        <taxon>Araneomorphae</taxon>
        <taxon>Entelegynae</taxon>
        <taxon>Araneoidea</taxon>
        <taxon>Nephilidae</taxon>
        <taxon>Trichonephila</taxon>
    </lineage>
</organism>
<dbReference type="AlphaFoldDB" id="A0A8X6F0E6"/>
<comment type="caution">
    <text evidence="1">The sequence shown here is derived from an EMBL/GenBank/DDBJ whole genome shotgun (WGS) entry which is preliminary data.</text>
</comment>
<protein>
    <submittedName>
        <fullName evidence="1">Uncharacterized protein</fullName>
    </submittedName>
</protein>
<proteinExistence type="predicted"/>
<evidence type="ECO:0000313" key="1">
    <source>
        <dbReference type="EMBL" id="GFQ67585.1"/>
    </source>
</evidence>
<sequence length="88" mass="9643">MLKAGNDTLAASNIELKTASASKLEDLKNDFLEKNSSGNCNEIFGHRISDVTTLLSVLAILCCPVCLQDELSLIKDSRGTKHLIRPWI</sequence>